<reference evidence="1" key="1">
    <citation type="submission" date="2014-11" db="EMBL/GenBank/DDBJ databases">
        <authorList>
            <person name="Amaro Gonzalez C."/>
        </authorList>
    </citation>
    <scope>NUCLEOTIDE SEQUENCE</scope>
</reference>
<dbReference type="EMBL" id="GBXM01016666">
    <property type="protein sequence ID" value="JAH91911.1"/>
    <property type="molecule type" value="Transcribed_RNA"/>
</dbReference>
<sequence>MDKLALLHLNNVKLRIRRAFKINTTCQDYTKHIRTIINAVHTSSWLLHSPILWMSGPSQSVWIRRTIRELNLGASMLSWRLLHTFSAKPVQRLKLNTCWTCFQPNKTYL</sequence>
<protein>
    <submittedName>
        <fullName evidence="1">Uncharacterized protein</fullName>
    </submittedName>
</protein>
<dbReference type="AlphaFoldDB" id="A0A0E9WNQ7"/>
<evidence type="ECO:0000313" key="1">
    <source>
        <dbReference type="EMBL" id="JAH91911.1"/>
    </source>
</evidence>
<organism evidence="1">
    <name type="scientific">Anguilla anguilla</name>
    <name type="common">European freshwater eel</name>
    <name type="synonym">Muraena anguilla</name>
    <dbReference type="NCBI Taxonomy" id="7936"/>
    <lineage>
        <taxon>Eukaryota</taxon>
        <taxon>Metazoa</taxon>
        <taxon>Chordata</taxon>
        <taxon>Craniata</taxon>
        <taxon>Vertebrata</taxon>
        <taxon>Euteleostomi</taxon>
        <taxon>Actinopterygii</taxon>
        <taxon>Neopterygii</taxon>
        <taxon>Teleostei</taxon>
        <taxon>Anguilliformes</taxon>
        <taxon>Anguillidae</taxon>
        <taxon>Anguilla</taxon>
    </lineage>
</organism>
<proteinExistence type="predicted"/>
<reference evidence="1" key="2">
    <citation type="journal article" date="2015" name="Fish Shellfish Immunol.">
        <title>Early steps in the European eel (Anguilla anguilla)-Vibrio vulnificus interaction in the gills: Role of the RtxA13 toxin.</title>
        <authorList>
            <person name="Callol A."/>
            <person name="Pajuelo D."/>
            <person name="Ebbesson L."/>
            <person name="Teles M."/>
            <person name="MacKenzie S."/>
            <person name="Amaro C."/>
        </authorList>
    </citation>
    <scope>NUCLEOTIDE SEQUENCE</scope>
</reference>
<name>A0A0E9WNQ7_ANGAN</name>
<accession>A0A0E9WNQ7</accession>